<feature type="chain" id="PRO_5040194367" evidence="1">
    <location>
        <begin position="20"/>
        <end position="430"/>
    </location>
</feature>
<dbReference type="Proteomes" id="UP000789706">
    <property type="component" value="Unassembled WGS sequence"/>
</dbReference>
<proteinExistence type="predicted"/>
<feature type="signal peptide" evidence="1">
    <location>
        <begin position="1"/>
        <end position="19"/>
    </location>
</feature>
<evidence type="ECO:0000256" key="1">
    <source>
        <dbReference type="SAM" id="SignalP"/>
    </source>
</evidence>
<reference evidence="2" key="1">
    <citation type="submission" date="2021-06" db="EMBL/GenBank/DDBJ databases">
        <authorList>
            <person name="Kallberg Y."/>
            <person name="Tangrot J."/>
            <person name="Rosling A."/>
        </authorList>
    </citation>
    <scope>NUCLEOTIDE SEQUENCE</scope>
    <source>
        <strain evidence="2">AZ414A</strain>
    </source>
</reference>
<evidence type="ECO:0000313" key="2">
    <source>
        <dbReference type="EMBL" id="CAG8458190.1"/>
    </source>
</evidence>
<evidence type="ECO:0000313" key="3">
    <source>
        <dbReference type="Proteomes" id="UP000789706"/>
    </source>
</evidence>
<name>A0A9N8VKI8_9GLOM</name>
<dbReference type="SUPFAM" id="SSF52047">
    <property type="entry name" value="RNI-like"/>
    <property type="match status" value="1"/>
</dbReference>
<dbReference type="EMBL" id="CAJVPK010000140">
    <property type="protein sequence ID" value="CAG8458190.1"/>
    <property type="molecule type" value="Genomic_DNA"/>
</dbReference>
<organism evidence="2 3">
    <name type="scientific">Diversispora eburnea</name>
    <dbReference type="NCBI Taxonomy" id="1213867"/>
    <lineage>
        <taxon>Eukaryota</taxon>
        <taxon>Fungi</taxon>
        <taxon>Fungi incertae sedis</taxon>
        <taxon>Mucoromycota</taxon>
        <taxon>Glomeromycotina</taxon>
        <taxon>Glomeromycetes</taxon>
        <taxon>Diversisporales</taxon>
        <taxon>Diversisporaceae</taxon>
        <taxon>Diversispora</taxon>
    </lineage>
</organism>
<dbReference type="Gene3D" id="3.80.10.10">
    <property type="entry name" value="Ribonuclease Inhibitor"/>
    <property type="match status" value="1"/>
</dbReference>
<keyword evidence="3" id="KW-1185">Reference proteome</keyword>
<comment type="caution">
    <text evidence="2">The sequence shown here is derived from an EMBL/GenBank/DDBJ whole genome shotgun (WGS) entry which is preliminary data.</text>
</comment>
<sequence>MATKIFIELLIIILNNVQSTQDLYSSLLVNRLWCKVTIPILWELILCQDLDKMNYKKIRKNALFIRTYISCMDNQSRTLLIQNGFDLSSSPPQATFDYPSFTHEFRVENFAYFISVYSQKIIGSDQLPGASRVFKKLETFVSETKNDDLIGPLYKSLALICDNILNMDLEFKSESQVQLLEKLISAQKRIENLSITDNGYINSNSLLWVIINQKTLKSLRLKSVNFNNFVEKSSPIEQFASLKELYIEECDGLHKSEFLIFASLFTQLSRFHLKNLFYTCPQEFIIKILVTADANLKYIGLDLYQTIPSDIFSTILNYCTKITELTLYNLSSEQVILIFDNNFNELRRFSFECVKKLDANKLLCQMAENVPESLETIRIKMGIFSADSLRKFFEGWCCKGMGGNKKMTVKRPVLSDEHLKVIEEYGIQLI</sequence>
<protein>
    <submittedName>
        <fullName evidence="2">8688_t:CDS:1</fullName>
    </submittedName>
</protein>
<dbReference type="InterPro" id="IPR032675">
    <property type="entry name" value="LRR_dom_sf"/>
</dbReference>
<dbReference type="AlphaFoldDB" id="A0A9N8VKI8"/>
<accession>A0A9N8VKI8</accession>
<keyword evidence="1" id="KW-0732">Signal</keyword>
<gene>
    <name evidence="2" type="ORF">DEBURN_LOCUS2529</name>
</gene>
<dbReference type="OrthoDB" id="2631350at2759"/>